<evidence type="ECO:0000313" key="1">
    <source>
        <dbReference type="EMBL" id="EPP35715.1"/>
    </source>
</evidence>
<reference evidence="1 2" key="1">
    <citation type="submission" date="2013-04" db="EMBL/GenBank/DDBJ databases">
        <title>Genome sequence of Chlamydia psittaci 10-1398/11.</title>
        <authorList>
            <person name="Huot-Creasy H."/>
            <person name="McCracken C.L."/>
            <person name="Humphries M."/>
            <person name="Sachse K."/>
            <person name="Laroucau K."/>
            <person name="Bavoil P."/>
            <person name="Myers G.S."/>
        </authorList>
    </citation>
    <scope>NUCLEOTIDE SEQUENCE [LARGE SCALE GENOMIC DNA]</scope>
    <source>
        <strain evidence="1 2">10_1398_11</strain>
    </source>
</reference>
<organism evidence="1 2">
    <name type="scientific">Chlamydia ibidis</name>
    <dbReference type="NCBI Taxonomy" id="1405396"/>
    <lineage>
        <taxon>Bacteria</taxon>
        <taxon>Pseudomonadati</taxon>
        <taxon>Chlamydiota</taxon>
        <taxon>Chlamydiia</taxon>
        <taxon>Chlamydiales</taxon>
        <taxon>Chlamydiaceae</taxon>
        <taxon>Chlamydia/Chlamydophila group</taxon>
        <taxon>Chlamydia</taxon>
    </lineage>
</organism>
<dbReference type="Proteomes" id="UP000016200">
    <property type="component" value="Unassembled WGS sequence"/>
</dbReference>
<dbReference type="AlphaFoldDB" id="S7KMR2"/>
<name>S7KMR2_9CHLA</name>
<accession>S7KMR2</accession>
<protein>
    <submittedName>
        <fullName evidence="1">Uncharacterized protein</fullName>
    </submittedName>
</protein>
<sequence>MPNPPFNSKILPLLLENPTFTPKSCIISHVNVNHAFSFPKIPHLTRKKRNFSSRI</sequence>
<dbReference type="EMBL" id="ATNB01000020">
    <property type="protein sequence ID" value="EPP35715.1"/>
    <property type="molecule type" value="Genomic_DNA"/>
</dbReference>
<proteinExistence type="predicted"/>
<comment type="caution">
    <text evidence="1">The sequence shown here is derived from an EMBL/GenBank/DDBJ whole genome shotgun (WGS) entry which is preliminary data.</text>
</comment>
<dbReference type="HOGENOM" id="CLU_131228_1_2_0"/>
<evidence type="ECO:0000313" key="2">
    <source>
        <dbReference type="Proteomes" id="UP000016200"/>
    </source>
</evidence>
<feature type="non-terminal residue" evidence="1">
    <location>
        <position position="55"/>
    </location>
</feature>
<gene>
    <name evidence="1" type="ORF">CP10139811_1146</name>
</gene>